<keyword evidence="8" id="KW-1185">Reference proteome</keyword>
<feature type="active site" description="Nucleophile" evidence="3">
    <location>
        <position position="113"/>
    </location>
</feature>
<dbReference type="InterPro" id="IPR003507">
    <property type="entry name" value="S66_fam"/>
</dbReference>
<dbReference type="InterPro" id="IPR027478">
    <property type="entry name" value="LdcA_N"/>
</dbReference>
<dbReference type="Pfam" id="PF17676">
    <property type="entry name" value="Peptidase_S66C"/>
    <property type="match status" value="1"/>
</dbReference>
<evidence type="ECO:0000313" key="8">
    <source>
        <dbReference type="Proteomes" id="UP000051494"/>
    </source>
</evidence>
<evidence type="ECO:0000256" key="2">
    <source>
        <dbReference type="ARBA" id="ARBA00022801"/>
    </source>
</evidence>
<dbReference type="InterPro" id="IPR040921">
    <property type="entry name" value="Peptidase_S66C"/>
</dbReference>
<dbReference type="Gene3D" id="3.50.30.60">
    <property type="entry name" value="LD-carboxypeptidase A C-terminal domain-like"/>
    <property type="match status" value="1"/>
</dbReference>
<proteinExistence type="inferred from homology"/>
<evidence type="ECO:0000256" key="3">
    <source>
        <dbReference type="PIRSR" id="PIRSR028757-1"/>
    </source>
</evidence>
<dbReference type="SUPFAM" id="SSF141986">
    <property type="entry name" value="LD-carboxypeptidase A C-terminal domain-like"/>
    <property type="match status" value="1"/>
</dbReference>
<dbReference type="Pfam" id="PF02016">
    <property type="entry name" value="Peptidase_S66"/>
    <property type="match status" value="1"/>
</dbReference>
<comment type="similarity">
    <text evidence="1">Belongs to the peptidase S66 family.</text>
</comment>
<feature type="active site" description="Charge relay system" evidence="3">
    <location>
        <position position="230"/>
    </location>
</feature>
<dbReference type="InterPro" id="IPR040449">
    <property type="entry name" value="Peptidase_S66_N"/>
</dbReference>
<dbReference type="STRING" id="437022.CC99x_02266"/>
<accession>A0A0Q9YIJ3</accession>
<dbReference type="InterPro" id="IPR029062">
    <property type="entry name" value="Class_I_gatase-like"/>
</dbReference>
<dbReference type="InterPro" id="IPR027461">
    <property type="entry name" value="Carboxypeptidase_A_C_sf"/>
</dbReference>
<dbReference type="EMBL" id="LKHV01000015">
    <property type="protein sequence ID" value="KRG17522.1"/>
    <property type="molecule type" value="Genomic_DNA"/>
</dbReference>
<organism evidence="6">
    <name type="scientific">Candidatus Berkiella cookevillensis</name>
    <dbReference type="NCBI Taxonomy" id="437022"/>
    <lineage>
        <taxon>Bacteria</taxon>
        <taxon>Pseudomonadati</taxon>
        <taxon>Pseudomonadota</taxon>
        <taxon>Gammaproteobacteria</taxon>
        <taxon>Candidatus Berkiellales</taxon>
        <taxon>Candidatus Berkiellaceae</taxon>
        <taxon>Candidatus Berkiella</taxon>
    </lineage>
</organism>
<dbReference type="EMBL" id="LKHV02000001">
    <property type="protein sequence ID" value="MCS5707980.1"/>
    <property type="molecule type" value="Genomic_DNA"/>
</dbReference>
<protein>
    <submittedName>
        <fullName evidence="7">LD-carboxypeptidase</fullName>
    </submittedName>
    <submittedName>
        <fullName evidence="6">Microcin C7 self-immunity protein MccF</fullName>
    </submittedName>
</protein>
<gene>
    <name evidence="6" type="primary">mccF</name>
    <name evidence="7" type="ORF">CC99x_003590</name>
    <name evidence="6" type="ORF">CC99x_02266</name>
</gene>
<keyword evidence="2" id="KW-0378">Hydrolase</keyword>
<evidence type="ECO:0000259" key="4">
    <source>
        <dbReference type="Pfam" id="PF02016"/>
    </source>
</evidence>
<dbReference type="GO" id="GO:0016787">
    <property type="term" value="F:hydrolase activity"/>
    <property type="evidence" value="ECO:0007669"/>
    <property type="project" value="UniProtKB-KW"/>
</dbReference>
<evidence type="ECO:0000313" key="6">
    <source>
        <dbReference type="EMBL" id="KRG17522.1"/>
    </source>
</evidence>
<sequence>MKIIPEKLVEGDQLRVIAPSRSLKIISEENINHAVNAIEALDLKVTFGKNVNEIDMMSSSSIASRIEDLHEAFSDKNVKAILTVIGGFNSNQLFRYIDYDLIKKNPKIFCGFSDITALQNAIYSRTGLITYSGPHFSTFGMKKGFEYSLDYFKKIFFQQKRIELMPSEQWADDAWFLNQDDRTFYDNEGYWLINEGNAKGTIVGGSLSTIQLLHGTSYMPSLENSILFIEADAITDGNFDVVEFDRDLQSLIHQPNFDKVQGILIGRFEKKFNMNLEQLKFIISSKQELRNIPIIANADFGHTMPIFTFPIGGLCEISASEENIKIELFEE</sequence>
<dbReference type="PIRSF" id="PIRSF028757">
    <property type="entry name" value="LD-carboxypeptidase"/>
    <property type="match status" value="1"/>
</dbReference>
<dbReference type="SUPFAM" id="SSF52317">
    <property type="entry name" value="Class I glutamine amidotransferase-like"/>
    <property type="match status" value="1"/>
</dbReference>
<feature type="domain" description="LD-carboxypeptidase C-terminal" evidence="5">
    <location>
        <begin position="199"/>
        <end position="317"/>
    </location>
</feature>
<evidence type="ECO:0000313" key="7">
    <source>
        <dbReference type="EMBL" id="MCS5707980.1"/>
    </source>
</evidence>
<dbReference type="AlphaFoldDB" id="A0A0Q9YIJ3"/>
<dbReference type="PATRIC" id="fig|1590042.3.peg.2320"/>
<reference evidence="7" key="3">
    <citation type="submission" date="2021-06" db="EMBL/GenBank/DDBJ databases">
        <title>Genomic Description and Analysis of Intracellular Bacteria, Candidatus Berkiella cookevillensis and Candidatus Berkiella aquae.</title>
        <authorList>
            <person name="Kidane D.T."/>
            <person name="Mehari Y.T."/>
            <person name="Rice F.C."/>
            <person name="Arivett B.A."/>
            <person name="Farone A.L."/>
            <person name="Berk S.G."/>
            <person name="Farone M.B."/>
        </authorList>
    </citation>
    <scope>NUCLEOTIDE SEQUENCE</scope>
    <source>
        <strain evidence="7">CC99</strain>
    </source>
</reference>
<feature type="active site" description="Charge relay system" evidence="3">
    <location>
        <position position="302"/>
    </location>
</feature>
<dbReference type="CDD" id="cd07062">
    <property type="entry name" value="Peptidase_S66_mccF_like"/>
    <property type="match status" value="1"/>
</dbReference>
<dbReference type="PANTHER" id="PTHR30237:SF6">
    <property type="entry name" value="CARBOXYPEPTIDASE YOCD-RELATED"/>
    <property type="match status" value="1"/>
</dbReference>
<name>A0A0Q9YIJ3_9GAMM</name>
<reference evidence="6" key="1">
    <citation type="submission" date="2015-09" db="EMBL/GenBank/DDBJ databases">
        <title>Draft Genome Sequences of Two Novel Amoeba-resistant Intranuclear Bacteria, Candidatus Berkiella cookevillensis and Candidatus Berkiella aquae.</title>
        <authorList>
            <person name="Mehari Y.T."/>
            <person name="Arivett B.A."/>
            <person name="Farone A.L."/>
            <person name="Gunderson J.H."/>
            <person name="Farone M.B."/>
        </authorList>
    </citation>
    <scope>NUCLEOTIDE SEQUENCE [LARGE SCALE GENOMIC DNA]</scope>
    <source>
        <strain evidence="6">CC99</strain>
    </source>
</reference>
<dbReference type="Proteomes" id="UP000051494">
    <property type="component" value="Unassembled WGS sequence"/>
</dbReference>
<comment type="caution">
    <text evidence="6">The sequence shown here is derived from an EMBL/GenBank/DDBJ whole genome shotgun (WGS) entry which is preliminary data.</text>
</comment>
<evidence type="ECO:0000259" key="5">
    <source>
        <dbReference type="Pfam" id="PF17676"/>
    </source>
</evidence>
<dbReference type="PANTHER" id="PTHR30237">
    <property type="entry name" value="MURAMOYLTETRAPEPTIDE CARBOXYPEPTIDASE"/>
    <property type="match status" value="1"/>
</dbReference>
<feature type="domain" description="LD-carboxypeptidase N-terminal" evidence="4">
    <location>
        <begin position="15"/>
        <end position="133"/>
    </location>
</feature>
<dbReference type="Gene3D" id="3.40.50.10740">
    <property type="entry name" value="Class I glutamine amidotransferase-like"/>
    <property type="match status" value="1"/>
</dbReference>
<reference evidence="7" key="2">
    <citation type="journal article" date="2016" name="Genome Announc.">
        <title>Draft Genome Sequences of Two Novel Amoeba-Resistant Intranuclear Bacteria, 'Candidatus Berkiella cookevillensis' and 'Candidatus Berkiella aquae'.</title>
        <authorList>
            <person name="Mehari Y.T."/>
            <person name="Arivett B.A."/>
            <person name="Farone A.L."/>
            <person name="Gunderson J.H."/>
            <person name="Farone M.B."/>
        </authorList>
    </citation>
    <scope>NUCLEOTIDE SEQUENCE</scope>
    <source>
        <strain evidence="7">CC99</strain>
    </source>
</reference>
<dbReference type="RefSeq" id="WP_200953502.1">
    <property type="nucleotide sequence ID" value="NZ_LKHV02000001.1"/>
</dbReference>
<evidence type="ECO:0000256" key="1">
    <source>
        <dbReference type="ARBA" id="ARBA00010233"/>
    </source>
</evidence>